<name>A0A7J0GL88_9ERIC</name>
<dbReference type="AlphaFoldDB" id="A0A7J0GL88"/>
<feature type="compositionally biased region" description="Polar residues" evidence="1">
    <location>
        <begin position="115"/>
        <end position="128"/>
    </location>
</feature>
<keyword evidence="3" id="KW-1185">Reference proteome</keyword>
<sequence>MASQSTNGGGSSLQTRKERPLVPRTPGGGINYWPMSKGGQGPLWARSGQLLFKGEEDSQNVTIRCLKVQLAELQQVLVANNLIRLALGVGEGLSEVRSTRRKDAPRGGRKGKKGSSSYTEAESQSDNRTMAIGRQRVPPSRIGSVWTFVRLSTPNEAGRMGICG</sequence>
<evidence type="ECO:0000313" key="2">
    <source>
        <dbReference type="EMBL" id="GFZ11589.1"/>
    </source>
</evidence>
<reference evidence="2 3" key="1">
    <citation type="submission" date="2019-07" db="EMBL/GenBank/DDBJ databases">
        <title>De Novo Assembly of kiwifruit Actinidia rufa.</title>
        <authorList>
            <person name="Sugita-Konishi S."/>
            <person name="Sato K."/>
            <person name="Mori E."/>
            <person name="Abe Y."/>
            <person name="Kisaki G."/>
            <person name="Hamano K."/>
            <person name="Suezawa K."/>
            <person name="Otani M."/>
            <person name="Fukuda T."/>
            <person name="Manabe T."/>
            <person name="Gomi K."/>
            <person name="Tabuchi M."/>
            <person name="Akimitsu K."/>
            <person name="Kataoka I."/>
        </authorList>
    </citation>
    <scope>NUCLEOTIDE SEQUENCE [LARGE SCALE GENOMIC DNA]</scope>
    <source>
        <strain evidence="3">cv. Fuchu</strain>
    </source>
</reference>
<feature type="region of interest" description="Disordered" evidence="1">
    <location>
        <begin position="94"/>
        <end position="136"/>
    </location>
</feature>
<gene>
    <name evidence="2" type="ORF">Acr_22g0009870</name>
</gene>
<evidence type="ECO:0000313" key="3">
    <source>
        <dbReference type="Proteomes" id="UP000585474"/>
    </source>
</evidence>
<dbReference type="Proteomes" id="UP000585474">
    <property type="component" value="Unassembled WGS sequence"/>
</dbReference>
<evidence type="ECO:0000256" key="1">
    <source>
        <dbReference type="SAM" id="MobiDB-lite"/>
    </source>
</evidence>
<comment type="caution">
    <text evidence="2">The sequence shown here is derived from an EMBL/GenBank/DDBJ whole genome shotgun (WGS) entry which is preliminary data.</text>
</comment>
<organism evidence="2 3">
    <name type="scientific">Actinidia rufa</name>
    <dbReference type="NCBI Taxonomy" id="165716"/>
    <lineage>
        <taxon>Eukaryota</taxon>
        <taxon>Viridiplantae</taxon>
        <taxon>Streptophyta</taxon>
        <taxon>Embryophyta</taxon>
        <taxon>Tracheophyta</taxon>
        <taxon>Spermatophyta</taxon>
        <taxon>Magnoliopsida</taxon>
        <taxon>eudicotyledons</taxon>
        <taxon>Gunneridae</taxon>
        <taxon>Pentapetalae</taxon>
        <taxon>asterids</taxon>
        <taxon>Ericales</taxon>
        <taxon>Actinidiaceae</taxon>
        <taxon>Actinidia</taxon>
    </lineage>
</organism>
<accession>A0A7J0GL88</accession>
<feature type="region of interest" description="Disordered" evidence="1">
    <location>
        <begin position="1"/>
        <end position="35"/>
    </location>
</feature>
<dbReference type="EMBL" id="BJWL01000022">
    <property type="protein sequence ID" value="GFZ11589.1"/>
    <property type="molecule type" value="Genomic_DNA"/>
</dbReference>
<feature type="compositionally biased region" description="Basic and acidic residues" evidence="1">
    <location>
        <begin position="97"/>
        <end position="106"/>
    </location>
</feature>
<protein>
    <submittedName>
        <fullName evidence="2">Uncharacterized protein</fullName>
    </submittedName>
</protein>
<proteinExistence type="predicted"/>